<reference evidence="9 10" key="1">
    <citation type="submission" date="2020-07" db="EMBL/GenBank/DDBJ databases">
        <title>Roseicoccus Jingziensis gen. nov., sp. nov., isolated from coastal seawater.</title>
        <authorList>
            <person name="Feng X."/>
        </authorList>
    </citation>
    <scope>NUCLEOTIDE SEQUENCE [LARGE SCALE GENOMIC DNA]</scope>
    <source>
        <strain evidence="9 10">N1E253</strain>
    </source>
</reference>
<keyword evidence="3 7" id="KW-0808">Transferase</keyword>
<proteinExistence type="inferred from homology"/>
<comment type="function">
    <text evidence="7">Catalyzes the N-acylation of UDP-3-O-acylglucosamine using 3-hydroxyacyl-ACP as the acyl donor. Is involved in the biosynthesis of lipid A, a phosphorylated glycolipid that anchors the lipopolysaccharide to the outer membrane of the cell.</text>
</comment>
<dbReference type="GO" id="GO:0009245">
    <property type="term" value="P:lipid A biosynthetic process"/>
    <property type="evidence" value="ECO:0007669"/>
    <property type="project" value="UniProtKB-UniRule"/>
</dbReference>
<evidence type="ECO:0000256" key="5">
    <source>
        <dbReference type="ARBA" id="ARBA00023098"/>
    </source>
</evidence>
<dbReference type="GO" id="GO:0016020">
    <property type="term" value="C:membrane"/>
    <property type="evidence" value="ECO:0007669"/>
    <property type="project" value="GOC"/>
</dbReference>
<comment type="pathway">
    <text evidence="7">Bacterial outer membrane biogenesis; LPS lipid A biosynthesis.</text>
</comment>
<dbReference type="CDD" id="cd03352">
    <property type="entry name" value="LbH_LpxD"/>
    <property type="match status" value="1"/>
</dbReference>
<keyword evidence="5 7" id="KW-0443">Lipid metabolism</keyword>
<evidence type="ECO:0000313" key="10">
    <source>
        <dbReference type="Proteomes" id="UP000557872"/>
    </source>
</evidence>
<dbReference type="Gene3D" id="2.160.10.10">
    <property type="entry name" value="Hexapeptide repeat proteins"/>
    <property type="match status" value="1"/>
</dbReference>
<evidence type="ECO:0000256" key="7">
    <source>
        <dbReference type="HAMAP-Rule" id="MF_00523"/>
    </source>
</evidence>
<evidence type="ECO:0000259" key="8">
    <source>
        <dbReference type="Pfam" id="PF04613"/>
    </source>
</evidence>
<evidence type="ECO:0000313" key="9">
    <source>
        <dbReference type="EMBL" id="NWK54089.1"/>
    </source>
</evidence>
<keyword evidence="6 7" id="KW-0012">Acyltransferase</keyword>
<feature type="domain" description="UDP-3-O-[3-hydroxymyristoyl] glucosamine N-acyltransferase non-repeat region" evidence="8">
    <location>
        <begin position="27"/>
        <end position="90"/>
    </location>
</feature>
<keyword evidence="1 7" id="KW-0444">Lipid biosynthesis</keyword>
<dbReference type="InterPro" id="IPR020573">
    <property type="entry name" value="UDP_GlcNAc_AcTrfase_non-rep"/>
</dbReference>
<protein>
    <recommendedName>
        <fullName evidence="7">UDP-3-O-acylglucosamine N-acyltransferase</fullName>
        <ecNumber evidence="7">2.3.1.191</ecNumber>
    </recommendedName>
</protein>
<feature type="active site" description="Proton acceptor" evidence="7">
    <location>
        <position position="243"/>
    </location>
</feature>
<comment type="catalytic activity">
    <reaction evidence="7">
        <text>a UDP-3-O-[(3R)-3-hydroxyacyl]-alpha-D-glucosamine + a (3R)-hydroxyacyl-[ACP] = a UDP-2-N,3-O-bis[(3R)-3-hydroxyacyl]-alpha-D-glucosamine + holo-[ACP] + H(+)</text>
        <dbReference type="Rhea" id="RHEA:53836"/>
        <dbReference type="Rhea" id="RHEA-COMP:9685"/>
        <dbReference type="Rhea" id="RHEA-COMP:9945"/>
        <dbReference type="ChEBI" id="CHEBI:15378"/>
        <dbReference type="ChEBI" id="CHEBI:64479"/>
        <dbReference type="ChEBI" id="CHEBI:78827"/>
        <dbReference type="ChEBI" id="CHEBI:137740"/>
        <dbReference type="ChEBI" id="CHEBI:137748"/>
        <dbReference type="EC" id="2.3.1.191"/>
    </reaction>
</comment>
<dbReference type="HAMAP" id="MF_00523">
    <property type="entry name" value="LpxD"/>
    <property type="match status" value="1"/>
</dbReference>
<dbReference type="Proteomes" id="UP000557872">
    <property type="component" value="Unassembled WGS sequence"/>
</dbReference>
<organism evidence="9 10">
    <name type="scientific">Oceaniferula marina</name>
    <dbReference type="NCBI Taxonomy" id="2748318"/>
    <lineage>
        <taxon>Bacteria</taxon>
        <taxon>Pseudomonadati</taxon>
        <taxon>Verrucomicrobiota</taxon>
        <taxon>Verrucomicrobiia</taxon>
        <taxon>Verrucomicrobiales</taxon>
        <taxon>Verrucomicrobiaceae</taxon>
        <taxon>Oceaniferula</taxon>
    </lineage>
</organism>
<dbReference type="EC" id="2.3.1.191" evidence="7"/>
<comment type="similarity">
    <text evidence="7">Belongs to the transferase hexapeptide repeat family. LpxD subfamily.</text>
</comment>
<dbReference type="AlphaFoldDB" id="A0A851GA47"/>
<dbReference type="NCBIfam" id="TIGR01853">
    <property type="entry name" value="lipid_A_lpxD"/>
    <property type="match status" value="1"/>
</dbReference>
<dbReference type="GO" id="GO:0103118">
    <property type="term" value="F:UDP-3-O-[(3R)-3-hydroxyacyl]-glucosamine N-acyltransferase activity"/>
    <property type="evidence" value="ECO:0007669"/>
    <property type="project" value="UniProtKB-EC"/>
</dbReference>
<keyword evidence="10" id="KW-1185">Reference proteome</keyword>
<dbReference type="RefSeq" id="WP_178930635.1">
    <property type="nucleotide sequence ID" value="NZ_JACBAZ010000001.1"/>
</dbReference>
<dbReference type="GO" id="GO:0016410">
    <property type="term" value="F:N-acyltransferase activity"/>
    <property type="evidence" value="ECO:0007669"/>
    <property type="project" value="InterPro"/>
</dbReference>
<evidence type="ECO:0000256" key="6">
    <source>
        <dbReference type="ARBA" id="ARBA00023315"/>
    </source>
</evidence>
<evidence type="ECO:0000256" key="1">
    <source>
        <dbReference type="ARBA" id="ARBA00022516"/>
    </source>
</evidence>
<comment type="subunit">
    <text evidence="7">Homotrimer.</text>
</comment>
<keyword evidence="2 7" id="KW-0441">Lipid A biosynthesis</keyword>
<dbReference type="InterPro" id="IPR011004">
    <property type="entry name" value="Trimer_LpxA-like_sf"/>
</dbReference>
<dbReference type="SUPFAM" id="SSF51161">
    <property type="entry name" value="Trimeric LpxA-like enzymes"/>
    <property type="match status" value="1"/>
</dbReference>
<evidence type="ECO:0000256" key="2">
    <source>
        <dbReference type="ARBA" id="ARBA00022556"/>
    </source>
</evidence>
<dbReference type="InterPro" id="IPR007691">
    <property type="entry name" value="LpxD"/>
</dbReference>
<dbReference type="PANTHER" id="PTHR43378:SF2">
    <property type="entry name" value="UDP-3-O-ACYLGLUCOSAMINE N-ACYLTRANSFERASE 1, MITOCHONDRIAL-RELATED"/>
    <property type="match status" value="1"/>
</dbReference>
<dbReference type="InterPro" id="IPR001451">
    <property type="entry name" value="Hexapep"/>
</dbReference>
<dbReference type="UniPathway" id="UPA00973"/>
<evidence type="ECO:0000256" key="4">
    <source>
        <dbReference type="ARBA" id="ARBA00022737"/>
    </source>
</evidence>
<dbReference type="NCBIfam" id="NF002060">
    <property type="entry name" value="PRK00892.1"/>
    <property type="match status" value="1"/>
</dbReference>
<dbReference type="Pfam" id="PF04613">
    <property type="entry name" value="LpxD"/>
    <property type="match status" value="1"/>
</dbReference>
<accession>A0A851GA47</accession>
<dbReference type="Gene3D" id="3.40.1390.10">
    <property type="entry name" value="MurE/MurF, N-terminal domain"/>
    <property type="match status" value="1"/>
</dbReference>
<keyword evidence="4 7" id="KW-0677">Repeat</keyword>
<dbReference type="EMBL" id="JACBAZ010000001">
    <property type="protein sequence ID" value="NWK54089.1"/>
    <property type="molecule type" value="Genomic_DNA"/>
</dbReference>
<dbReference type="Pfam" id="PF00132">
    <property type="entry name" value="Hexapep"/>
    <property type="match status" value="2"/>
</dbReference>
<evidence type="ECO:0000256" key="3">
    <source>
        <dbReference type="ARBA" id="ARBA00022679"/>
    </source>
</evidence>
<gene>
    <name evidence="7 9" type="primary">lpxD</name>
    <name evidence="9" type="ORF">HW115_00580</name>
</gene>
<dbReference type="PANTHER" id="PTHR43378">
    <property type="entry name" value="UDP-3-O-ACYLGLUCOSAMINE N-ACYLTRANSFERASE"/>
    <property type="match status" value="1"/>
</dbReference>
<sequence>MMHLSLDDIVGLTGGTLIRSGNTTVFKGMAALDEAGEDEVSFLGNEKYYQDFINTSAGVVLIPAGVPEYPEGAALIEVENPTLVFGEVIKHFVSSASAFSPGVHPTAYVAEGVSFDPDQVSVKAGAVIEHGVSIGDGTEIGCGVVIGAGVEIGENCLLHANCTVRERCVLKDQVVLQPGCVIGSDGYGYQLVDGRHEKIDQVGIVVLEKDVEIGANSTIDRARFGKTIIGEGCKIDNQVQIGHNVRMGKHCLIVSQVGISGSTQVGNYVTMAGQAGAAGHLKIGDKATLTGRTGAIKDLDGGVVYMGMPARPMREELKKQANLARLPKLIAEVKELKKKLAEE</sequence>
<comment type="caution">
    <text evidence="9">The sequence shown here is derived from an EMBL/GenBank/DDBJ whole genome shotgun (WGS) entry which is preliminary data.</text>
</comment>
<name>A0A851GA47_9BACT</name>